<evidence type="ECO:0000256" key="1">
    <source>
        <dbReference type="ARBA" id="ARBA00009677"/>
    </source>
</evidence>
<comment type="similarity">
    <text evidence="1 5">Belongs to the flagella basal body rod proteins family.</text>
</comment>
<dbReference type="Pfam" id="PF22692">
    <property type="entry name" value="LlgE_F_G_D1"/>
    <property type="match status" value="1"/>
</dbReference>
<dbReference type="SUPFAM" id="SSF117143">
    <property type="entry name" value="Flagellar hook protein flgE"/>
    <property type="match status" value="1"/>
</dbReference>
<dbReference type="PROSITE" id="PS00588">
    <property type="entry name" value="FLAGELLA_BB_ROD"/>
    <property type="match status" value="1"/>
</dbReference>
<keyword evidence="9" id="KW-0966">Cell projection</keyword>
<protein>
    <recommendedName>
        <fullName evidence="2 4">Flagellar basal-body rod protein FlgG</fullName>
    </recommendedName>
</protein>
<dbReference type="PANTHER" id="PTHR30435">
    <property type="entry name" value="FLAGELLAR PROTEIN"/>
    <property type="match status" value="1"/>
</dbReference>
<dbReference type="InterPro" id="IPR001444">
    <property type="entry name" value="Flag_bb_rod_N"/>
</dbReference>
<evidence type="ECO:0000259" key="8">
    <source>
        <dbReference type="Pfam" id="PF22692"/>
    </source>
</evidence>
<dbReference type="InterPro" id="IPR019776">
    <property type="entry name" value="Flagellar_basal_body_rod_CS"/>
</dbReference>
<dbReference type="GO" id="GO:0071978">
    <property type="term" value="P:bacterial-type flagellum-dependent swarming motility"/>
    <property type="evidence" value="ECO:0007669"/>
    <property type="project" value="TreeGrafter"/>
</dbReference>
<dbReference type="RefSeq" id="WP_154621474.1">
    <property type="nucleotide sequence ID" value="NZ_CBCTNG010000014.1"/>
</dbReference>
<proteinExistence type="inferred from homology"/>
<evidence type="ECO:0000256" key="3">
    <source>
        <dbReference type="ARBA" id="ARBA00025933"/>
    </source>
</evidence>
<comment type="subunit">
    <text evidence="3">The basal body constitutes a major portion of the flagellar organelle and consists of four rings (L,P,S, and M) mounted on a central rod. The rod consists of about 26 subunits of FlgG in the distal portion, and FlgB, FlgC and FlgF are thought to build up the proximal portion of the rod with about 6 subunits each.</text>
</comment>
<feature type="domain" description="Flagellar basal body rod protein N-terminal" evidence="6">
    <location>
        <begin position="7"/>
        <end position="33"/>
    </location>
</feature>
<feature type="domain" description="Flagellar basal-body/hook protein C-terminal" evidence="7">
    <location>
        <begin position="217"/>
        <end position="261"/>
    </location>
</feature>
<keyword evidence="9" id="KW-0282">Flagellum</keyword>
<dbReference type="InterPro" id="IPR037925">
    <property type="entry name" value="FlgE/F/G-like"/>
</dbReference>
<accession>A0A6I2UZB8</accession>
<dbReference type="InterPro" id="IPR012834">
    <property type="entry name" value="FlgG_G_neg"/>
</dbReference>
<feature type="domain" description="Flagellar hook protein FlgE/F/G-like D1" evidence="8">
    <location>
        <begin position="97"/>
        <end position="160"/>
    </location>
</feature>
<dbReference type="AlphaFoldDB" id="A0A6I2UZB8"/>
<dbReference type="InterPro" id="IPR010930">
    <property type="entry name" value="Flg_bb/hook_C_dom"/>
</dbReference>
<dbReference type="PANTHER" id="PTHR30435:SF19">
    <property type="entry name" value="FLAGELLAR BASAL-BODY ROD PROTEIN FLGG"/>
    <property type="match status" value="1"/>
</dbReference>
<evidence type="ECO:0000313" key="9">
    <source>
        <dbReference type="EMBL" id="MSV25715.1"/>
    </source>
</evidence>
<evidence type="ECO:0000259" key="7">
    <source>
        <dbReference type="Pfam" id="PF06429"/>
    </source>
</evidence>
<evidence type="ECO:0000256" key="4">
    <source>
        <dbReference type="NCBIfam" id="TIGR02488"/>
    </source>
</evidence>
<evidence type="ECO:0000313" key="10">
    <source>
        <dbReference type="Proteomes" id="UP000430222"/>
    </source>
</evidence>
<comment type="subcellular location">
    <subcellularLocation>
        <location evidence="5">Bacterial flagellum basal body</location>
    </subcellularLocation>
</comment>
<evidence type="ECO:0000256" key="2">
    <source>
        <dbReference type="ARBA" id="ARBA00017948"/>
    </source>
</evidence>
<dbReference type="NCBIfam" id="TIGR02488">
    <property type="entry name" value="flgG_G_neg"/>
    <property type="match status" value="1"/>
</dbReference>
<dbReference type="InterPro" id="IPR053967">
    <property type="entry name" value="LlgE_F_G-like_D1"/>
</dbReference>
<name>A0A6I2UZB8_9FIRM</name>
<dbReference type="EMBL" id="VUNL01000014">
    <property type="protein sequence ID" value="MSV25715.1"/>
    <property type="molecule type" value="Genomic_DNA"/>
</dbReference>
<evidence type="ECO:0000256" key="5">
    <source>
        <dbReference type="RuleBase" id="RU362116"/>
    </source>
</evidence>
<comment type="caution">
    <text evidence="9">The sequence shown here is derived from an EMBL/GenBank/DDBJ whole genome shotgun (WGS) entry which is preliminary data.</text>
</comment>
<dbReference type="NCBIfam" id="TIGR03506">
    <property type="entry name" value="FlgEFG_subfam"/>
    <property type="match status" value="2"/>
</dbReference>
<dbReference type="InterPro" id="IPR020013">
    <property type="entry name" value="Flagellar_FlgE/F/G"/>
</dbReference>
<keyword evidence="10" id="KW-1185">Reference proteome</keyword>
<dbReference type="GO" id="GO:0009426">
    <property type="term" value="C:bacterial-type flagellum basal body, distal rod"/>
    <property type="evidence" value="ECO:0007669"/>
    <property type="project" value="UniProtKB-UniRule"/>
</dbReference>
<dbReference type="Proteomes" id="UP000430222">
    <property type="component" value="Unassembled WGS sequence"/>
</dbReference>
<dbReference type="Pfam" id="PF00460">
    <property type="entry name" value="Flg_bb_rod"/>
    <property type="match status" value="1"/>
</dbReference>
<organism evidence="9 10">
    <name type="scientific">Selenomonas montiformis</name>
    <dbReference type="NCBI Taxonomy" id="2652285"/>
    <lineage>
        <taxon>Bacteria</taxon>
        <taxon>Bacillati</taxon>
        <taxon>Bacillota</taxon>
        <taxon>Negativicutes</taxon>
        <taxon>Selenomonadales</taxon>
        <taxon>Selenomonadaceae</taxon>
        <taxon>Selenomonas</taxon>
    </lineage>
</organism>
<keyword evidence="5" id="KW-0975">Bacterial flagellum</keyword>
<dbReference type="Pfam" id="PF06429">
    <property type="entry name" value="Flg_bbr_C"/>
    <property type="match status" value="1"/>
</dbReference>
<reference evidence="9 10" key="1">
    <citation type="submission" date="2019-08" db="EMBL/GenBank/DDBJ databases">
        <title>In-depth cultivation of the pig gut microbiome towards novel bacterial diversity and tailored functional studies.</title>
        <authorList>
            <person name="Wylensek D."/>
            <person name="Hitch T.C.A."/>
            <person name="Clavel T."/>
        </authorList>
    </citation>
    <scope>NUCLEOTIDE SEQUENCE [LARGE SCALE GENOMIC DNA]</scope>
    <source>
        <strain evidence="10">WCA-380-WT-3B3</strain>
    </source>
</reference>
<gene>
    <name evidence="9" type="primary">flgG</name>
    <name evidence="9" type="ORF">FYJ78_11180</name>
</gene>
<sequence length="263" mass="27825">MMRALWSAASGMKGQQTNMDVISNNIANVNTYGGKKVRAEFQDLVYQNLRDAGAQSGTDSQYPTGMQIGLGTRVAATSRIFTQGNLQTTDNPTDVGIQGEGFFRITMPDGTTAYTRDGSFKLDSNRRLVTTDGYPLADGITIDQTAPSDSIVIAGDGQVSCTPAGGTQQNVGQITLARFVNPAGLTAIGKNLFVVSEASGDAIESTPGQDGAGTLTQSTLEMSNVQIVEEMVNMIISQRAYESNSKAITTSDSMLEIANGLKR</sequence>
<keyword evidence="9" id="KW-0969">Cilium</keyword>
<evidence type="ECO:0000259" key="6">
    <source>
        <dbReference type="Pfam" id="PF00460"/>
    </source>
</evidence>